<dbReference type="EC" id="2.1.1.72" evidence="1"/>
<dbReference type="SUPFAM" id="SSF53335">
    <property type="entry name" value="S-adenosyl-L-methionine-dependent methyltransferases"/>
    <property type="match status" value="1"/>
</dbReference>
<dbReference type="GO" id="GO:0006298">
    <property type="term" value="P:mismatch repair"/>
    <property type="evidence" value="ECO:0007669"/>
    <property type="project" value="TreeGrafter"/>
</dbReference>
<dbReference type="Pfam" id="PF02086">
    <property type="entry name" value="MethyltransfD12"/>
    <property type="match status" value="2"/>
</dbReference>
<name>A0A2H0BRU8_9BACT</name>
<gene>
    <name evidence="6" type="ORF">COX00_03790</name>
</gene>
<evidence type="ECO:0000256" key="3">
    <source>
        <dbReference type="ARBA" id="ARBA00022679"/>
    </source>
</evidence>
<dbReference type="InterPro" id="IPR002052">
    <property type="entry name" value="DNA_methylase_N6_adenine_CS"/>
</dbReference>
<dbReference type="GO" id="GO:0009307">
    <property type="term" value="P:DNA restriction-modification system"/>
    <property type="evidence" value="ECO:0007669"/>
    <property type="project" value="InterPro"/>
</dbReference>
<dbReference type="PANTHER" id="PTHR30481">
    <property type="entry name" value="DNA ADENINE METHYLASE"/>
    <property type="match status" value="1"/>
</dbReference>
<evidence type="ECO:0000256" key="2">
    <source>
        <dbReference type="ARBA" id="ARBA00022603"/>
    </source>
</evidence>
<comment type="catalytic activity">
    <reaction evidence="5">
        <text>a 2'-deoxyadenosine in DNA + S-adenosyl-L-methionine = an N(6)-methyl-2'-deoxyadenosine in DNA + S-adenosyl-L-homocysteine + H(+)</text>
        <dbReference type="Rhea" id="RHEA:15197"/>
        <dbReference type="Rhea" id="RHEA-COMP:12418"/>
        <dbReference type="Rhea" id="RHEA-COMP:12419"/>
        <dbReference type="ChEBI" id="CHEBI:15378"/>
        <dbReference type="ChEBI" id="CHEBI:57856"/>
        <dbReference type="ChEBI" id="CHEBI:59789"/>
        <dbReference type="ChEBI" id="CHEBI:90615"/>
        <dbReference type="ChEBI" id="CHEBI:90616"/>
        <dbReference type="EC" id="2.1.1.72"/>
    </reaction>
</comment>
<dbReference type="GO" id="GO:0009007">
    <property type="term" value="F:site-specific DNA-methyltransferase (adenine-specific) activity"/>
    <property type="evidence" value="ECO:0007669"/>
    <property type="project" value="UniProtKB-EC"/>
</dbReference>
<reference evidence="6 7" key="1">
    <citation type="submission" date="2017-09" db="EMBL/GenBank/DDBJ databases">
        <title>Depth-based differentiation of microbial function through sediment-hosted aquifers and enrichment of novel symbionts in the deep terrestrial subsurface.</title>
        <authorList>
            <person name="Probst A.J."/>
            <person name="Ladd B."/>
            <person name="Jarett J.K."/>
            <person name="Geller-Mcgrath D.E."/>
            <person name="Sieber C.M."/>
            <person name="Emerson J.B."/>
            <person name="Anantharaman K."/>
            <person name="Thomas B.C."/>
            <person name="Malmstrom R."/>
            <person name="Stieglmeier M."/>
            <person name="Klingl A."/>
            <person name="Woyke T."/>
            <person name="Ryan C.M."/>
            <person name="Banfield J.F."/>
        </authorList>
    </citation>
    <scope>NUCLEOTIDE SEQUENCE [LARGE SCALE GENOMIC DNA]</scope>
    <source>
        <strain evidence="6">CG22_combo_CG10-13_8_21_14_all_47_17</strain>
    </source>
</reference>
<protein>
    <recommendedName>
        <fullName evidence="1">site-specific DNA-methyltransferase (adenine-specific)</fullName>
        <ecNumber evidence="1">2.1.1.72</ecNumber>
    </recommendedName>
</protein>
<evidence type="ECO:0000313" key="7">
    <source>
        <dbReference type="Proteomes" id="UP000231581"/>
    </source>
</evidence>
<dbReference type="GO" id="GO:0032259">
    <property type="term" value="P:methylation"/>
    <property type="evidence" value="ECO:0007669"/>
    <property type="project" value="UniProtKB-KW"/>
</dbReference>
<dbReference type="InterPro" id="IPR029063">
    <property type="entry name" value="SAM-dependent_MTases_sf"/>
</dbReference>
<sequence>MTMQTLIKWPGGKTKEFVYIKDLIPSFERYIEPFFGGGGIFFQLEPKNAIINDICEELTDFYSLLKEENEREDFKKELYEYANNWEKIPKYIKIFENELIDLYRDFKENKITKKELEKNINTILLNKEDQFNGLFLKKFCLDEKNLLKQIIKNLISKIQRTKKIEQERGTLPAGDLHKNIETAFRSGFYMHFRDVMNFNGSKYKISLPKKIANYYFVREFCYGSMFRFNSNGHFNIPYGGIGYNTKDFRKKVDYIFSDEVKKIFQNTIIKNKDFEDFFNEFEFSKKDFIFLDPPYDTDFSDYEKKSFDKKDQERLAKCLYKTKANFILIIKKTDFIYDLYNNKKNIKIDSFEKCYLYNVKGRNDRDVEHLIIYNF</sequence>
<dbReference type="GO" id="GO:0043565">
    <property type="term" value="F:sequence-specific DNA binding"/>
    <property type="evidence" value="ECO:0007669"/>
    <property type="project" value="TreeGrafter"/>
</dbReference>
<keyword evidence="2 6" id="KW-0489">Methyltransferase</keyword>
<evidence type="ECO:0000313" key="6">
    <source>
        <dbReference type="EMBL" id="PIP60344.1"/>
    </source>
</evidence>
<dbReference type="GO" id="GO:1904047">
    <property type="term" value="F:S-adenosyl-L-methionine binding"/>
    <property type="evidence" value="ECO:0007669"/>
    <property type="project" value="TreeGrafter"/>
</dbReference>
<dbReference type="PRINTS" id="PR00505">
    <property type="entry name" value="D12N6MTFRASE"/>
</dbReference>
<dbReference type="PANTHER" id="PTHR30481:SF3">
    <property type="entry name" value="DNA ADENINE METHYLASE"/>
    <property type="match status" value="1"/>
</dbReference>
<evidence type="ECO:0000256" key="1">
    <source>
        <dbReference type="ARBA" id="ARBA00011900"/>
    </source>
</evidence>
<evidence type="ECO:0000256" key="5">
    <source>
        <dbReference type="ARBA" id="ARBA00047942"/>
    </source>
</evidence>
<keyword evidence="4" id="KW-0949">S-adenosyl-L-methionine</keyword>
<dbReference type="EMBL" id="PCSZ01000069">
    <property type="protein sequence ID" value="PIP60344.1"/>
    <property type="molecule type" value="Genomic_DNA"/>
</dbReference>
<dbReference type="Gene3D" id="3.40.50.150">
    <property type="entry name" value="Vaccinia Virus protein VP39"/>
    <property type="match status" value="2"/>
</dbReference>
<dbReference type="AlphaFoldDB" id="A0A2H0BRU8"/>
<organism evidence="6 7">
    <name type="scientific">Candidatus Uhrbacteria bacterium CG22_combo_CG10-13_8_21_14_all_47_17</name>
    <dbReference type="NCBI Taxonomy" id="1975041"/>
    <lineage>
        <taxon>Bacteria</taxon>
        <taxon>Candidatus Uhriibacteriota</taxon>
    </lineage>
</organism>
<proteinExistence type="predicted"/>
<dbReference type="Proteomes" id="UP000231581">
    <property type="component" value="Unassembled WGS sequence"/>
</dbReference>
<accession>A0A2H0BRU8</accession>
<dbReference type="PROSITE" id="PS00092">
    <property type="entry name" value="N6_MTASE"/>
    <property type="match status" value="1"/>
</dbReference>
<evidence type="ECO:0000256" key="4">
    <source>
        <dbReference type="ARBA" id="ARBA00022691"/>
    </source>
</evidence>
<dbReference type="InterPro" id="IPR012327">
    <property type="entry name" value="MeTrfase_D12"/>
</dbReference>
<comment type="caution">
    <text evidence="6">The sequence shown here is derived from an EMBL/GenBank/DDBJ whole genome shotgun (WGS) entry which is preliminary data.</text>
</comment>
<keyword evidence="3" id="KW-0808">Transferase</keyword>